<evidence type="ECO:0000313" key="2">
    <source>
        <dbReference type="Proteomes" id="UP000051380"/>
    </source>
</evidence>
<protein>
    <submittedName>
        <fullName evidence="1">Uncharacterized protein</fullName>
    </submittedName>
</protein>
<sequence>MQRIQKNRLRGAFLDDGAEIHHSNPIADQPDYPQIMADEDHRHVPPLLQVAEKIDHLRLDRDVERRYWLVADNEIWISRKCTSQDGTLALAA</sequence>
<evidence type="ECO:0000313" key="1">
    <source>
        <dbReference type="EMBL" id="KRP85886.1"/>
    </source>
</evidence>
<accession>A0A0R3BTW0</accession>
<dbReference type="Proteomes" id="UP000051380">
    <property type="component" value="Unassembled WGS sequence"/>
</dbReference>
<proteinExistence type="predicted"/>
<reference evidence="1 2" key="1">
    <citation type="submission" date="2015-09" db="EMBL/GenBank/DDBJ databases">
        <title>Draft Genome Sequence of the Strain BR 3267 (Bradyrhizobium yuanmingense) recommended as inoculant for cowpea in Brazil.</title>
        <authorList>
            <person name="Simoes-Araujo J.L."/>
            <person name="Zilli J.E."/>
        </authorList>
    </citation>
    <scope>NUCLEOTIDE SEQUENCE [LARGE SCALE GENOMIC DNA]</scope>
    <source>
        <strain evidence="1 2">BR3267</strain>
    </source>
</reference>
<comment type="caution">
    <text evidence="1">The sequence shown here is derived from an EMBL/GenBank/DDBJ whole genome shotgun (WGS) entry which is preliminary data.</text>
</comment>
<dbReference type="AntiFam" id="ANF00095">
    <property type="entry name" value="Shadow ORF (opposite ABC transporters)"/>
</dbReference>
<dbReference type="AlphaFoldDB" id="A0A0R3BTW0"/>
<name>A0A0R3BTW0_9BRAD</name>
<dbReference type="EMBL" id="LJYF01000051">
    <property type="protein sequence ID" value="KRP85886.1"/>
    <property type="molecule type" value="Genomic_DNA"/>
</dbReference>
<organism evidence="1 2">
    <name type="scientific">Bradyrhizobium yuanmingense</name>
    <dbReference type="NCBI Taxonomy" id="108015"/>
    <lineage>
        <taxon>Bacteria</taxon>
        <taxon>Pseudomonadati</taxon>
        <taxon>Pseudomonadota</taxon>
        <taxon>Alphaproteobacteria</taxon>
        <taxon>Hyphomicrobiales</taxon>
        <taxon>Nitrobacteraceae</taxon>
        <taxon>Bradyrhizobium</taxon>
    </lineage>
</organism>
<gene>
    <name evidence="1" type="ORF">AOQ72_04435</name>
</gene>